<evidence type="ECO:0000256" key="5">
    <source>
        <dbReference type="RuleBase" id="RU003494"/>
    </source>
</evidence>
<dbReference type="SUPFAM" id="SSF47616">
    <property type="entry name" value="GST C-terminal domain-like"/>
    <property type="match status" value="1"/>
</dbReference>
<name>A0AAD5UCJ8_9FUNG</name>
<reference evidence="7" key="1">
    <citation type="submission" date="2020-05" db="EMBL/GenBank/DDBJ databases">
        <title>Phylogenomic resolution of chytrid fungi.</title>
        <authorList>
            <person name="Stajich J.E."/>
            <person name="Amses K."/>
            <person name="Simmons R."/>
            <person name="Seto K."/>
            <person name="Myers J."/>
            <person name="Bonds A."/>
            <person name="Quandt C.A."/>
            <person name="Barry K."/>
            <person name="Liu P."/>
            <person name="Grigoriev I."/>
            <person name="Longcore J.E."/>
            <person name="James T.Y."/>
        </authorList>
    </citation>
    <scope>NUCLEOTIDE SEQUENCE</scope>
    <source>
        <strain evidence="7">PLAUS21</strain>
    </source>
</reference>
<evidence type="ECO:0000256" key="4">
    <source>
        <dbReference type="ARBA" id="ARBA00047960"/>
    </source>
</evidence>
<comment type="caution">
    <text evidence="7">The sequence shown here is derived from an EMBL/GenBank/DDBJ whole genome shotgun (WGS) entry which is preliminary data.</text>
</comment>
<evidence type="ECO:0000256" key="3">
    <source>
        <dbReference type="ARBA" id="ARBA00022679"/>
    </source>
</evidence>
<dbReference type="SUPFAM" id="SSF52833">
    <property type="entry name" value="Thioredoxin-like"/>
    <property type="match status" value="1"/>
</dbReference>
<evidence type="ECO:0000313" key="7">
    <source>
        <dbReference type="EMBL" id="KAJ3250781.1"/>
    </source>
</evidence>
<proteinExistence type="inferred from homology"/>
<dbReference type="GO" id="GO:0005737">
    <property type="term" value="C:cytoplasm"/>
    <property type="evidence" value="ECO:0007669"/>
    <property type="project" value="UniProtKB-ARBA"/>
</dbReference>
<dbReference type="PANTHER" id="PTHR44051:SF9">
    <property type="entry name" value="GLUTATHIONE S-TRANSFERASE 1"/>
    <property type="match status" value="1"/>
</dbReference>
<comment type="similarity">
    <text evidence="1 5">Belongs to the GST superfamily.</text>
</comment>
<organism evidence="7 8">
    <name type="scientific">Boothiomyces macroporosus</name>
    <dbReference type="NCBI Taxonomy" id="261099"/>
    <lineage>
        <taxon>Eukaryota</taxon>
        <taxon>Fungi</taxon>
        <taxon>Fungi incertae sedis</taxon>
        <taxon>Chytridiomycota</taxon>
        <taxon>Chytridiomycota incertae sedis</taxon>
        <taxon>Chytridiomycetes</taxon>
        <taxon>Rhizophydiales</taxon>
        <taxon>Terramycetaceae</taxon>
        <taxon>Boothiomyces</taxon>
    </lineage>
</organism>
<gene>
    <name evidence="7" type="ORF">HK103_003174</name>
</gene>
<dbReference type="GO" id="GO:0004364">
    <property type="term" value="F:glutathione transferase activity"/>
    <property type="evidence" value="ECO:0007669"/>
    <property type="project" value="UniProtKB-EC"/>
</dbReference>
<dbReference type="GO" id="GO:0004601">
    <property type="term" value="F:peroxidase activity"/>
    <property type="evidence" value="ECO:0007669"/>
    <property type="project" value="UniProtKB-ARBA"/>
</dbReference>
<feature type="domain" description="GST N-terminal" evidence="6">
    <location>
        <begin position="1"/>
        <end position="82"/>
    </location>
</feature>
<evidence type="ECO:0000256" key="2">
    <source>
        <dbReference type="ARBA" id="ARBA00012452"/>
    </source>
</evidence>
<dbReference type="SFLD" id="SFLDG00358">
    <property type="entry name" value="Main_(cytGST)"/>
    <property type="match status" value="1"/>
</dbReference>
<dbReference type="PANTHER" id="PTHR44051">
    <property type="entry name" value="GLUTATHIONE S-TRANSFERASE-RELATED"/>
    <property type="match status" value="1"/>
</dbReference>
<dbReference type="SFLD" id="SFLDG01150">
    <property type="entry name" value="Main.1:_Beta-like"/>
    <property type="match status" value="1"/>
</dbReference>
<dbReference type="InterPro" id="IPR004045">
    <property type="entry name" value="Glutathione_S-Trfase_N"/>
</dbReference>
<dbReference type="EMBL" id="JADGKB010000224">
    <property type="protein sequence ID" value="KAJ3250781.1"/>
    <property type="molecule type" value="Genomic_DNA"/>
</dbReference>
<dbReference type="SFLD" id="SFLDS00019">
    <property type="entry name" value="Glutathione_Transferase_(cytos"/>
    <property type="match status" value="1"/>
</dbReference>
<dbReference type="CDD" id="cd03046">
    <property type="entry name" value="GST_N_GTT1_like"/>
    <property type="match status" value="1"/>
</dbReference>
<comment type="catalytic activity">
    <reaction evidence="4">
        <text>RX + glutathione = an S-substituted glutathione + a halide anion + H(+)</text>
        <dbReference type="Rhea" id="RHEA:16437"/>
        <dbReference type="ChEBI" id="CHEBI:15378"/>
        <dbReference type="ChEBI" id="CHEBI:16042"/>
        <dbReference type="ChEBI" id="CHEBI:17792"/>
        <dbReference type="ChEBI" id="CHEBI:57925"/>
        <dbReference type="ChEBI" id="CHEBI:90779"/>
        <dbReference type="EC" id="2.5.1.18"/>
    </reaction>
</comment>
<dbReference type="Gene3D" id="3.40.30.10">
    <property type="entry name" value="Glutaredoxin"/>
    <property type="match status" value="1"/>
</dbReference>
<dbReference type="FunFam" id="3.40.30.10:FF:000156">
    <property type="entry name" value="Glutathione S-transferase 1"/>
    <property type="match status" value="1"/>
</dbReference>
<keyword evidence="3" id="KW-0808">Transferase</keyword>
<dbReference type="EC" id="2.5.1.18" evidence="2"/>
<dbReference type="InterPro" id="IPR004046">
    <property type="entry name" value="GST_C"/>
</dbReference>
<dbReference type="Pfam" id="PF02798">
    <property type="entry name" value="GST_N"/>
    <property type="match status" value="1"/>
</dbReference>
<dbReference type="PROSITE" id="PS50404">
    <property type="entry name" value="GST_NTER"/>
    <property type="match status" value="1"/>
</dbReference>
<protein>
    <recommendedName>
        <fullName evidence="2">glutathione transferase</fullName>
        <ecNumber evidence="2">2.5.1.18</ecNumber>
    </recommendedName>
</protein>
<dbReference type="Gene3D" id="1.20.1050.10">
    <property type="match status" value="1"/>
</dbReference>
<evidence type="ECO:0000259" key="6">
    <source>
        <dbReference type="PROSITE" id="PS50404"/>
    </source>
</evidence>
<dbReference type="AlphaFoldDB" id="A0AAD5UCJ8"/>
<keyword evidence="8" id="KW-1185">Reference proteome</keyword>
<dbReference type="InterPro" id="IPR036249">
    <property type="entry name" value="Thioredoxin-like_sf"/>
</dbReference>
<evidence type="ECO:0000256" key="1">
    <source>
        <dbReference type="ARBA" id="ARBA00007409"/>
    </source>
</evidence>
<sequence length="211" mass="24292">MTVIVHHLNNSRSQRILWLLEYLEIDYEIKHYQRDPITQQAPLSLAQVHPLGKSPVITHDGIVVAETGAIIEYLIDNFRKVDLTPKTKENNLQYKYWLHFAEGSAMTDLLVSLFTRGFKTPERDALMDRVVKPHLKNIFGFIENHLKDKEWFAGDFSGADIAMSFPIEAFLTGKIVDVETANMEKWLKKVHAMKSYQTALEKGGPYIYAKQ</sequence>
<dbReference type="Pfam" id="PF00043">
    <property type="entry name" value="GST_C"/>
    <property type="match status" value="1"/>
</dbReference>
<dbReference type="Proteomes" id="UP001210925">
    <property type="component" value="Unassembled WGS sequence"/>
</dbReference>
<accession>A0AAD5UCJ8</accession>
<dbReference type="InterPro" id="IPR036282">
    <property type="entry name" value="Glutathione-S-Trfase_C_sf"/>
</dbReference>
<evidence type="ECO:0000313" key="8">
    <source>
        <dbReference type="Proteomes" id="UP001210925"/>
    </source>
</evidence>
<dbReference type="InterPro" id="IPR040079">
    <property type="entry name" value="Glutathione_S-Trfase"/>
</dbReference>